<protein>
    <submittedName>
        <fullName evidence="4">Unannotated protein</fullName>
    </submittedName>
</protein>
<keyword evidence="2" id="KW-1133">Transmembrane helix</keyword>
<gene>
    <name evidence="4" type="ORF">UFOPK1788_00803</name>
</gene>
<evidence type="ECO:0000256" key="1">
    <source>
        <dbReference type="SAM" id="MobiDB-lite"/>
    </source>
</evidence>
<dbReference type="AlphaFoldDB" id="A0A6J6G9T5"/>
<feature type="transmembrane region" description="Helical" evidence="2">
    <location>
        <begin position="248"/>
        <end position="267"/>
    </location>
</feature>
<dbReference type="Pfam" id="PF26366">
    <property type="entry name" value="DUF8094"/>
    <property type="match status" value="1"/>
</dbReference>
<evidence type="ECO:0000313" key="4">
    <source>
        <dbReference type="EMBL" id="CAB4596203.1"/>
    </source>
</evidence>
<keyword evidence="2" id="KW-0472">Membrane</keyword>
<accession>A0A6J6G9T5</accession>
<dbReference type="EMBL" id="CAEZUE010000100">
    <property type="protein sequence ID" value="CAB4596203.1"/>
    <property type="molecule type" value="Genomic_DNA"/>
</dbReference>
<evidence type="ECO:0000259" key="3">
    <source>
        <dbReference type="Pfam" id="PF26366"/>
    </source>
</evidence>
<feature type="transmembrane region" description="Helical" evidence="2">
    <location>
        <begin position="182"/>
        <end position="202"/>
    </location>
</feature>
<dbReference type="InterPro" id="IPR058407">
    <property type="entry name" value="DUF8094"/>
</dbReference>
<feature type="domain" description="DUF8094" evidence="3">
    <location>
        <begin position="288"/>
        <end position="575"/>
    </location>
</feature>
<organism evidence="4">
    <name type="scientific">freshwater metagenome</name>
    <dbReference type="NCBI Taxonomy" id="449393"/>
    <lineage>
        <taxon>unclassified sequences</taxon>
        <taxon>metagenomes</taxon>
        <taxon>ecological metagenomes</taxon>
    </lineage>
</organism>
<name>A0A6J6G9T5_9ZZZZ</name>
<proteinExistence type="predicted"/>
<evidence type="ECO:0000256" key="2">
    <source>
        <dbReference type="SAM" id="Phobius"/>
    </source>
</evidence>
<feature type="region of interest" description="Disordered" evidence="1">
    <location>
        <begin position="211"/>
        <end position="241"/>
    </location>
</feature>
<reference evidence="4" key="1">
    <citation type="submission" date="2020-05" db="EMBL/GenBank/DDBJ databases">
        <authorList>
            <person name="Chiriac C."/>
            <person name="Salcher M."/>
            <person name="Ghai R."/>
            <person name="Kavagutti S V."/>
        </authorList>
    </citation>
    <scope>NUCLEOTIDE SEQUENCE</scope>
</reference>
<keyword evidence="2" id="KW-0812">Transmembrane</keyword>
<sequence>MRFIFAVGFFLVSLILLVSGLLIRHAFSAPDSFTQTVSVDGDAPVTLIDADELARVSGAESITVSGATQTDPQIPAPITLAWGRKSDVVAWVGNAPYQALTVNPETREIVSRTVPGIESEIPNPAGSDLWFEEWTGEGEVSANFALSDKDTVLIAGSGVVPAPRDITIVWTIDVDRTIPTTLLYLGAFFAIGGVIAFAIGMWRERVQRRIRRQGRMPKAPRGPRWKPPRRSLGAGGGRKPRRRRLAEFTAILVAVPLALAGCAPAEVAQPTPLPTEVTDAPPVAISPMQFERVVAAITATLAEADSSSSDTIAETRLTGAALRFREANYRVSRVDASLVTLFTIPDASVSLLLPQQTDDWPRSVFAIIEDTANEESPSIALVLTQESPRENYRVSYTFALEPGVVIPEVPSAEFGAAVLAADTDLLAATAEQIAEQYGDVLLLGEESAFSSVFAPDTLQEQIGVEAKAARAEVLVGQAAFSWVETMAEDTPIVFASSDAGGIVALTITESETVKPAASGAAITTEGAIKILSGRPSSLRGITANYDYQLLFYVPSIGSAEKIRLLGYSYALVSAGEAR</sequence>